<accession>A0A9K3JN30</accession>
<comment type="caution">
    <text evidence="2">The sequence shown here is derived from an EMBL/GenBank/DDBJ whole genome shotgun (WGS) entry which is preliminary data.</text>
</comment>
<sequence length="126" mass="14118">MNLIYEAEDGSVSFQRVQEHAWNPQEALVLHASQFQPPPQYQYQPHGDPGQSSSQGGGFPNFQSLHDLLQENLMCTRKTYNIASNTYTRVGEIERNISDIQDDIGNIQEYMAGHGGGGDDEDKDMD</sequence>
<evidence type="ECO:0000256" key="1">
    <source>
        <dbReference type="SAM" id="MobiDB-lite"/>
    </source>
</evidence>
<reference evidence="2" key="2">
    <citation type="submission" date="2020-06" db="EMBL/GenBank/DDBJ databases">
        <title>Helianthus annuus Genome sequencing and assembly Release 2.</title>
        <authorList>
            <person name="Gouzy J."/>
            <person name="Langlade N."/>
            <person name="Munos S."/>
        </authorList>
    </citation>
    <scope>NUCLEOTIDE SEQUENCE</scope>
    <source>
        <tissue evidence="2">Leaves</tissue>
    </source>
</reference>
<evidence type="ECO:0000313" key="2">
    <source>
        <dbReference type="EMBL" id="KAF5818608.1"/>
    </source>
</evidence>
<keyword evidence="3" id="KW-1185">Reference proteome</keyword>
<protein>
    <submittedName>
        <fullName evidence="2">Uncharacterized protein</fullName>
    </submittedName>
</protein>
<proteinExistence type="predicted"/>
<organism evidence="2 3">
    <name type="scientific">Helianthus annuus</name>
    <name type="common">Common sunflower</name>
    <dbReference type="NCBI Taxonomy" id="4232"/>
    <lineage>
        <taxon>Eukaryota</taxon>
        <taxon>Viridiplantae</taxon>
        <taxon>Streptophyta</taxon>
        <taxon>Embryophyta</taxon>
        <taxon>Tracheophyta</taxon>
        <taxon>Spermatophyta</taxon>
        <taxon>Magnoliopsida</taxon>
        <taxon>eudicotyledons</taxon>
        <taxon>Gunneridae</taxon>
        <taxon>Pentapetalae</taxon>
        <taxon>asterids</taxon>
        <taxon>campanulids</taxon>
        <taxon>Asterales</taxon>
        <taxon>Asteraceae</taxon>
        <taxon>Asteroideae</taxon>
        <taxon>Heliantheae alliance</taxon>
        <taxon>Heliantheae</taxon>
        <taxon>Helianthus</taxon>
    </lineage>
</organism>
<name>A0A9K3JN30_HELAN</name>
<dbReference type="Gramene" id="mRNA:HanXRQr2_Chr02g0067971">
    <property type="protein sequence ID" value="CDS:HanXRQr2_Chr02g0067971.1"/>
    <property type="gene ID" value="HanXRQr2_Chr02g0067971"/>
</dbReference>
<gene>
    <name evidence="2" type="ORF">HanXRQr2_Chr02g0067971</name>
</gene>
<feature type="region of interest" description="Disordered" evidence="1">
    <location>
        <begin position="32"/>
        <end position="63"/>
    </location>
</feature>
<reference evidence="2" key="1">
    <citation type="journal article" date="2017" name="Nature">
        <title>The sunflower genome provides insights into oil metabolism, flowering and Asterid evolution.</title>
        <authorList>
            <person name="Badouin H."/>
            <person name="Gouzy J."/>
            <person name="Grassa C.J."/>
            <person name="Murat F."/>
            <person name="Staton S.E."/>
            <person name="Cottret L."/>
            <person name="Lelandais-Briere C."/>
            <person name="Owens G.L."/>
            <person name="Carrere S."/>
            <person name="Mayjonade B."/>
            <person name="Legrand L."/>
            <person name="Gill N."/>
            <person name="Kane N.C."/>
            <person name="Bowers J.E."/>
            <person name="Hubner S."/>
            <person name="Bellec A."/>
            <person name="Berard A."/>
            <person name="Berges H."/>
            <person name="Blanchet N."/>
            <person name="Boniface M.C."/>
            <person name="Brunel D."/>
            <person name="Catrice O."/>
            <person name="Chaidir N."/>
            <person name="Claudel C."/>
            <person name="Donnadieu C."/>
            <person name="Faraut T."/>
            <person name="Fievet G."/>
            <person name="Helmstetter N."/>
            <person name="King M."/>
            <person name="Knapp S.J."/>
            <person name="Lai Z."/>
            <person name="Le Paslier M.C."/>
            <person name="Lippi Y."/>
            <person name="Lorenzon L."/>
            <person name="Mandel J.R."/>
            <person name="Marage G."/>
            <person name="Marchand G."/>
            <person name="Marquand E."/>
            <person name="Bret-Mestries E."/>
            <person name="Morien E."/>
            <person name="Nambeesan S."/>
            <person name="Nguyen T."/>
            <person name="Pegot-Espagnet P."/>
            <person name="Pouilly N."/>
            <person name="Raftis F."/>
            <person name="Sallet E."/>
            <person name="Schiex T."/>
            <person name="Thomas J."/>
            <person name="Vandecasteele C."/>
            <person name="Vares D."/>
            <person name="Vear F."/>
            <person name="Vautrin S."/>
            <person name="Crespi M."/>
            <person name="Mangin B."/>
            <person name="Burke J.M."/>
            <person name="Salse J."/>
            <person name="Munos S."/>
            <person name="Vincourt P."/>
            <person name="Rieseberg L.H."/>
            <person name="Langlade N.B."/>
        </authorList>
    </citation>
    <scope>NUCLEOTIDE SEQUENCE</scope>
    <source>
        <tissue evidence="2">Leaves</tissue>
    </source>
</reference>
<dbReference type="EMBL" id="MNCJ02000317">
    <property type="protein sequence ID" value="KAF5818608.1"/>
    <property type="molecule type" value="Genomic_DNA"/>
</dbReference>
<dbReference type="Proteomes" id="UP000215914">
    <property type="component" value="Unassembled WGS sequence"/>
</dbReference>
<feature type="compositionally biased region" description="Low complexity" evidence="1">
    <location>
        <begin position="41"/>
        <end position="54"/>
    </location>
</feature>
<evidence type="ECO:0000313" key="3">
    <source>
        <dbReference type="Proteomes" id="UP000215914"/>
    </source>
</evidence>
<dbReference type="AlphaFoldDB" id="A0A9K3JN30"/>